<organism evidence="1 2">
    <name type="scientific">Corchorus olitorius</name>
    <dbReference type="NCBI Taxonomy" id="93759"/>
    <lineage>
        <taxon>Eukaryota</taxon>
        <taxon>Viridiplantae</taxon>
        <taxon>Streptophyta</taxon>
        <taxon>Embryophyta</taxon>
        <taxon>Tracheophyta</taxon>
        <taxon>Spermatophyta</taxon>
        <taxon>Magnoliopsida</taxon>
        <taxon>eudicotyledons</taxon>
        <taxon>Gunneridae</taxon>
        <taxon>Pentapetalae</taxon>
        <taxon>rosids</taxon>
        <taxon>malvids</taxon>
        <taxon>Malvales</taxon>
        <taxon>Malvaceae</taxon>
        <taxon>Grewioideae</taxon>
        <taxon>Apeibeae</taxon>
        <taxon>Corchorus</taxon>
    </lineage>
</organism>
<dbReference type="EMBL" id="AWUE01012884">
    <property type="protein sequence ID" value="OMP08123.1"/>
    <property type="molecule type" value="Genomic_DNA"/>
</dbReference>
<keyword evidence="2" id="KW-1185">Reference proteome</keyword>
<gene>
    <name evidence="1" type="ORF">COLO4_06759</name>
</gene>
<evidence type="ECO:0000313" key="2">
    <source>
        <dbReference type="Proteomes" id="UP000187203"/>
    </source>
</evidence>
<reference evidence="2" key="1">
    <citation type="submission" date="2013-09" db="EMBL/GenBank/DDBJ databases">
        <title>Corchorus olitorius genome sequencing.</title>
        <authorList>
            <person name="Alam M."/>
            <person name="Haque M.S."/>
            <person name="Islam M.S."/>
            <person name="Emdad E.M."/>
            <person name="Islam M.M."/>
            <person name="Ahmed B."/>
            <person name="Halim A."/>
            <person name="Hossen Q.M.M."/>
            <person name="Hossain M.Z."/>
            <person name="Ahmed R."/>
            <person name="Khan M.M."/>
            <person name="Islam R."/>
            <person name="Rashid M.M."/>
            <person name="Khan S.A."/>
            <person name="Rahman M.S."/>
            <person name="Alam M."/>
            <person name="Yahiya A.S."/>
            <person name="Khan M.S."/>
            <person name="Azam M.S."/>
            <person name="Haque T."/>
            <person name="Lashkar M.Z.H."/>
            <person name="Akhand A.I."/>
            <person name="Morshed G."/>
            <person name="Roy S."/>
            <person name="Uddin K.S."/>
            <person name="Rabeya T."/>
            <person name="Hossain A.S."/>
            <person name="Chowdhury A."/>
            <person name="Snigdha A.R."/>
            <person name="Mortoza M.S."/>
            <person name="Matin S.A."/>
            <person name="Hoque S.M.E."/>
            <person name="Islam M.K."/>
            <person name="Roy D.K."/>
            <person name="Haider R."/>
            <person name="Moosa M.M."/>
            <person name="Elias S.M."/>
            <person name="Hasan A.M."/>
            <person name="Jahan S."/>
            <person name="Shafiuddin M."/>
            <person name="Mahmood N."/>
            <person name="Shommy N.S."/>
        </authorList>
    </citation>
    <scope>NUCLEOTIDE SEQUENCE [LARGE SCALE GENOMIC DNA]</scope>
    <source>
        <strain evidence="2">cv. O-4</strain>
    </source>
</reference>
<name>A0A1R3KM10_9ROSI</name>
<comment type="caution">
    <text evidence="1">The sequence shown here is derived from an EMBL/GenBank/DDBJ whole genome shotgun (WGS) entry which is preliminary data.</text>
</comment>
<dbReference type="AlphaFoldDB" id="A0A1R3KM10"/>
<proteinExistence type="predicted"/>
<dbReference type="Proteomes" id="UP000187203">
    <property type="component" value="Unassembled WGS sequence"/>
</dbReference>
<sequence length="70" mass="8213">MRRSFLGHRTEARNFALLSSFQIWHQFRSRLSPTPSTIGSDLKHPQRFRLFNLNFSINSTQNSMSVWGES</sequence>
<protein>
    <submittedName>
        <fullName evidence="1">Uncharacterized protein</fullName>
    </submittedName>
</protein>
<accession>A0A1R3KM10</accession>
<evidence type="ECO:0000313" key="1">
    <source>
        <dbReference type="EMBL" id="OMP08123.1"/>
    </source>
</evidence>